<accession>A0ABT1U955</accession>
<evidence type="ECO:0000256" key="1">
    <source>
        <dbReference type="SAM" id="MobiDB-lite"/>
    </source>
</evidence>
<evidence type="ECO:0000259" key="2">
    <source>
        <dbReference type="Pfam" id="PF18932"/>
    </source>
</evidence>
<sequence>MPTPKFKPGQSGNPAGRPKDKTPATLLRKSIANDMPEIVKTLIELAKGGDVQAAKVLLDRICPPLRPQALPVNIETGATLPETGGNVVNATLNGSIAPDIGSMLIRALAEQGKLIELQEMADRLQRLEKLLEARP</sequence>
<protein>
    <submittedName>
        <fullName evidence="3">DUF5681 domain-containing protein</fullName>
    </submittedName>
</protein>
<evidence type="ECO:0000313" key="4">
    <source>
        <dbReference type="Proteomes" id="UP001524586"/>
    </source>
</evidence>
<comment type="caution">
    <text evidence="3">The sequence shown here is derived from an EMBL/GenBank/DDBJ whole genome shotgun (WGS) entry which is preliminary data.</text>
</comment>
<dbReference type="Pfam" id="PF18932">
    <property type="entry name" value="DUF5681"/>
    <property type="match status" value="1"/>
</dbReference>
<proteinExistence type="predicted"/>
<feature type="domain" description="DUF5681" evidence="2">
    <location>
        <begin position="5"/>
        <end position="63"/>
    </location>
</feature>
<dbReference type="RefSeq" id="WP_256616576.1">
    <property type="nucleotide sequence ID" value="NZ_JANIBK010000130.1"/>
</dbReference>
<reference evidence="3 4" key="1">
    <citation type="submission" date="2022-07" db="EMBL/GenBank/DDBJ databases">
        <title>Methylomonas rivi sp. nov., Methylomonas rosea sp. nov., Methylomonas aureus sp. nov. and Methylomonas subterranea sp. nov., four novel methanotrophs isolated from a freshwater creek and the deep terrestrial subsurface.</title>
        <authorList>
            <person name="Abin C."/>
            <person name="Sankaranarayanan K."/>
            <person name="Garner C."/>
            <person name="Sindelar R."/>
            <person name="Kotary K."/>
            <person name="Garner R."/>
            <person name="Barclay S."/>
            <person name="Lawson P."/>
            <person name="Krumholz L."/>
        </authorList>
    </citation>
    <scope>NUCLEOTIDE SEQUENCE [LARGE SCALE GENOMIC DNA]</scope>
    <source>
        <strain evidence="3 4">WSC-6</strain>
    </source>
</reference>
<feature type="region of interest" description="Disordered" evidence="1">
    <location>
        <begin position="1"/>
        <end position="23"/>
    </location>
</feature>
<gene>
    <name evidence="3" type="ORF">NP596_16955</name>
</gene>
<keyword evidence="4" id="KW-1185">Reference proteome</keyword>
<dbReference type="InterPro" id="IPR043736">
    <property type="entry name" value="DUF5681"/>
</dbReference>
<evidence type="ECO:0000313" key="3">
    <source>
        <dbReference type="EMBL" id="MCQ8130151.1"/>
    </source>
</evidence>
<dbReference type="Proteomes" id="UP001524586">
    <property type="component" value="Unassembled WGS sequence"/>
</dbReference>
<organism evidence="3 4">
    <name type="scientific">Methylomonas rivi</name>
    <dbReference type="NCBI Taxonomy" id="2952226"/>
    <lineage>
        <taxon>Bacteria</taxon>
        <taxon>Pseudomonadati</taxon>
        <taxon>Pseudomonadota</taxon>
        <taxon>Gammaproteobacteria</taxon>
        <taxon>Methylococcales</taxon>
        <taxon>Methylococcaceae</taxon>
        <taxon>Methylomonas</taxon>
    </lineage>
</organism>
<name>A0ABT1U955_9GAMM</name>
<dbReference type="EMBL" id="JANIBK010000130">
    <property type="protein sequence ID" value="MCQ8130151.1"/>
    <property type="molecule type" value="Genomic_DNA"/>
</dbReference>